<dbReference type="FunFam" id="1.10.340.30:FF:000002">
    <property type="entry name" value="Adenine DNA glycosylase"/>
    <property type="match status" value="1"/>
</dbReference>
<evidence type="ECO:0000256" key="3">
    <source>
        <dbReference type="ARBA" id="ARBA00002933"/>
    </source>
</evidence>
<keyword evidence="10" id="KW-0378">Hydrolase</keyword>
<dbReference type="Pfam" id="PF00730">
    <property type="entry name" value="HhH-GPD"/>
    <property type="match status" value="1"/>
</dbReference>
<dbReference type="AlphaFoldDB" id="A0A4R9JY90"/>
<dbReference type="Pfam" id="PF00633">
    <property type="entry name" value="HHH"/>
    <property type="match status" value="1"/>
</dbReference>
<evidence type="ECO:0000256" key="2">
    <source>
        <dbReference type="ARBA" id="ARBA00001966"/>
    </source>
</evidence>
<dbReference type="GO" id="GO:0006284">
    <property type="term" value="P:base-excision repair"/>
    <property type="evidence" value="ECO:0007669"/>
    <property type="project" value="InterPro"/>
</dbReference>
<evidence type="ECO:0000256" key="6">
    <source>
        <dbReference type="ARBA" id="ARBA00022023"/>
    </source>
</evidence>
<evidence type="ECO:0000313" key="16">
    <source>
        <dbReference type="EMBL" id="TGL58190.1"/>
    </source>
</evidence>
<dbReference type="GO" id="GO:0000701">
    <property type="term" value="F:purine-specific mismatch base pair DNA N-glycosylase activity"/>
    <property type="evidence" value="ECO:0007669"/>
    <property type="project" value="UniProtKB-EC"/>
</dbReference>
<dbReference type="Gene3D" id="1.10.1670.10">
    <property type="entry name" value="Helix-hairpin-Helix base-excision DNA repair enzymes (C-terminal)"/>
    <property type="match status" value="1"/>
</dbReference>
<comment type="caution">
    <text evidence="16">The sequence shown here is derived from an EMBL/GenBank/DDBJ whole genome shotgun (WGS) entry which is preliminary data.</text>
</comment>
<dbReference type="EC" id="3.2.2.31" evidence="5"/>
<dbReference type="Proteomes" id="UP000297693">
    <property type="component" value="Unassembled WGS sequence"/>
</dbReference>
<dbReference type="SUPFAM" id="SSF55811">
    <property type="entry name" value="Nudix"/>
    <property type="match status" value="1"/>
</dbReference>
<keyword evidence="13" id="KW-0234">DNA repair</keyword>
<dbReference type="EMBL" id="RQGD01000034">
    <property type="protein sequence ID" value="TGL58190.1"/>
    <property type="molecule type" value="Genomic_DNA"/>
</dbReference>
<keyword evidence="17" id="KW-1185">Reference proteome</keyword>
<dbReference type="InterPro" id="IPR023170">
    <property type="entry name" value="HhH_base_excis_C"/>
</dbReference>
<dbReference type="InterPro" id="IPR000445">
    <property type="entry name" value="HhH_motif"/>
</dbReference>
<dbReference type="PANTHER" id="PTHR42944">
    <property type="entry name" value="ADENINE DNA GLYCOSYLASE"/>
    <property type="match status" value="1"/>
</dbReference>
<evidence type="ECO:0000256" key="4">
    <source>
        <dbReference type="ARBA" id="ARBA00008343"/>
    </source>
</evidence>
<evidence type="ECO:0000256" key="11">
    <source>
        <dbReference type="ARBA" id="ARBA00023004"/>
    </source>
</evidence>
<dbReference type="OrthoDB" id="9802365at2"/>
<dbReference type="GO" id="GO:0006298">
    <property type="term" value="P:mismatch repair"/>
    <property type="evidence" value="ECO:0007669"/>
    <property type="project" value="TreeGrafter"/>
</dbReference>
<dbReference type="PROSITE" id="PS00764">
    <property type="entry name" value="ENDONUCLEASE_III_1"/>
    <property type="match status" value="1"/>
</dbReference>
<comment type="catalytic activity">
    <reaction evidence="1">
        <text>Hydrolyzes free adenine bases from 7,8-dihydro-8-oxoguanine:adenine mismatched double-stranded DNA, leaving an apurinic site.</text>
        <dbReference type="EC" id="3.2.2.31"/>
    </reaction>
</comment>
<evidence type="ECO:0000259" key="15">
    <source>
        <dbReference type="SMART" id="SM00478"/>
    </source>
</evidence>
<evidence type="ECO:0000256" key="8">
    <source>
        <dbReference type="ARBA" id="ARBA00022723"/>
    </source>
</evidence>
<evidence type="ECO:0000256" key="12">
    <source>
        <dbReference type="ARBA" id="ARBA00023014"/>
    </source>
</evidence>
<sequence length="356" mass="41222">MNPKERLLAWFHRNKRDLPFRKKKAAYEIWISEIMLQQTRVAAMLPLYSKFLAKFPDIETLAKAQEEEVLSAWQGLGYYSRARNIRKAAIYLTSNFNGRFPKDLTEALKIPGIGPYTARAVLSIAYDFRVAVLDGNVKRVLSRFFQYEENILGSKADRDLQALADGFLNLESPGDHNQAVMELGAMICLPENPKCLTCPLIGDCKTQVTGKTDSIPRRIKDKKQIHLFGNILWIACGDEVLLIRELRPRFLKGMYVLPIFFVTEDRDDVYAPSEDLELLNLSFDFRTLPMKFKHTITHHKFEFQIKRSEVIKDVLKSKMNQFGPDLLWKWVKIEELTSQFPSSIARKVKMEIEKQN</sequence>
<keyword evidence="11" id="KW-0408">Iron</keyword>
<dbReference type="InterPro" id="IPR044298">
    <property type="entry name" value="MIG/MutY"/>
</dbReference>
<comment type="function">
    <text evidence="3">Adenine glycosylase active on G-A mispairs. MutY also corrects error-prone DNA synthesis past GO lesions which are due to the oxidatively damaged form of guanine: 7,8-dihydro-8-oxoguanine (8-oxo-dGTP).</text>
</comment>
<dbReference type="Gene3D" id="1.10.340.30">
    <property type="entry name" value="Hypothetical protein, domain 2"/>
    <property type="match status" value="1"/>
</dbReference>
<comment type="similarity">
    <text evidence="4">Belongs to the Nth/MutY family.</text>
</comment>
<keyword evidence="12" id="KW-0411">Iron-sulfur</keyword>
<organism evidence="16 17">
    <name type="scientific">Leptospira ognonensis</name>
    <dbReference type="NCBI Taxonomy" id="2484945"/>
    <lineage>
        <taxon>Bacteria</taxon>
        <taxon>Pseudomonadati</taxon>
        <taxon>Spirochaetota</taxon>
        <taxon>Spirochaetia</taxon>
        <taxon>Leptospirales</taxon>
        <taxon>Leptospiraceae</taxon>
        <taxon>Leptospira</taxon>
    </lineage>
</organism>
<dbReference type="GO" id="GO:0034039">
    <property type="term" value="F:8-oxo-7,8-dihydroguanine DNA N-glycosylase activity"/>
    <property type="evidence" value="ECO:0007669"/>
    <property type="project" value="TreeGrafter"/>
</dbReference>
<dbReference type="InterPro" id="IPR011257">
    <property type="entry name" value="DNA_glycosylase"/>
</dbReference>
<gene>
    <name evidence="16" type="primary">mutY</name>
    <name evidence="16" type="ORF">EHQ58_12485</name>
</gene>
<dbReference type="GO" id="GO:0035485">
    <property type="term" value="F:adenine/guanine mispair binding"/>
    <property type="evidence" value="ECO:0007669"/>
    <property type="project" value="TreeGrafter"/>
</dbReference>
<evidence type="ECO:0000313" key="17">
    <source>
        <dbReference type="Proteomes" id="UP000297693"/>
    </source>
</evidence>
<dbReference type="CDD" id="cd00056">
    <property type="entry name" value="ENDO3c"/>
    <property type="match status" value="1"/>
</dbReference>
<dbReference type="InterPro" id="IPR004035">
    <property type="entry name" value="Endouclease-III_FeS-bd_BS"/>
</dbReference>
<dbReference type="InterPro" id="IPR003265">
    <property type="entry name" value="HhH-GPD_domain"/>
</dbReference>
<dbReference type="RefSeq" id="WP_135624208.1">
    <property type="nucleotide sequence ID" value="NZ_RQGD01000034.1"/>
</dbReference>
<dbReference type="InterPro" id="IPR015797">
    <property type="entry name" value="NUDIX_hydrolase-like_dom_sf"/>
</dbReference>
<dbReference type="GO" id="GO:0032357">
    <property type="term" value="F:oxidized purine DNA binding"/>
    <property type="evidence" value="ECO:0007669"/>
    <property type="project" value="TreeGrafter"/>
</dbReference>
<keyword evidence="9" id="KW-0227">DNA damage</keyword>
<dbReference type="SMART" id="SM00478">
    <property type="entry name" value="ENDO3c"/>
    <property type="match status" value="1"/>
</dbReference>
<name>A0A4R9JY90_9LEPT</name>
<evidence type="ECO:0000256" key="13">
    <source>
        <dbReference type="ARBA" id="ARBA00023204"/>
    </source>
</evidence>
<dbReference type="GO" id="GO:0046872">
    <property type="term" value="F:metal ion binding"/>
    <property type="evidence" value="ECO:0007669"/>
    <property type="project" value="UniProtKB-KW"/>
</dbReference>
<dbReference type="GO" id="GO:0051539">
    <property type="term" value="F:4 iron, 4 sulfur cluster binding"/>
    <property type="evidence" value="ECO:0007669"/>
    <property type="project" value="UniProtKB-KW"/>
</dbReference>
<dbReference type="NCBIfam" id="TIGR01084">
    <property type="entry name" value="mutY"/>
    <property type="match status" value="1"/>
</dbReference>
<evidence type="ECO:0000256" key="7">
    <source>
        <dbReference type="ARBA" id="ARBA00022485"/>
    </source>
</evidence>
<keyword evidence="14" id="KW-0326">Glycosidase</keyword>
<reference evidence="16" key="1">
    <citation type="journal article" date="2019" name="PLoS Negl. Trop. Dis.">
        <title>Revisiting the worldwide diversity of Leptospira species in the environment.</title>
        <authorList>
            <person name="Vincent A.T."/>
            <person name="Schiettekatte O."/>
            <person name="Bourhy P."/>
            <person name="Veyrier F.J."/>
            <person name="Picardeau M."/>
        </authorList>
    </citation>
    <scope>NUCLEOTIDE SEQUENCE [LARGE SCALE GENOMIC DNA]</scope>
    <source>
        <strain evidence="16">201702476</strain>
    </source>
</reference>
<accession>A0A4R9JY90</accession>
<proteinExistence type="inferred from homology"/>
<evidence type="ECO:0000256" key="9">
    <source>
        <dbReference type="ARBA" id="ARBA00022763"/>
    </source>
</evidence>
<dbReference type="PANTHER" id="PTHR42944:SF1">
    <property type="entry name" value="ADENINE DNA GLYCOSYLASE"/>
    <property type="match status" value="1"/>
</dbReference>
<dbReference type="SUPFAM" id="SSF48150">
    <property type="entry name" value="DNA-glycosylase"/>
    <property type="match status" value="1"/>
</dbReference>
<keyword evidence="8" id="KW-0479">Metal-binding</keyword>
<keyword evidence="7" id="KW-0004">4Fe-4S</keyword>
<evidence type="ECO:0000256" key="5">
    <source>
        <dbReference type="ARBA" id="ARBA00012045"/>
    </source>
</evidence>
<evidence type="ECO:0000256" key="1">
    <source>
        <dbReference type="ARBA" id="ARBA00000843"/>
    </source>
</evidence>
<dbReference type="InterPro" id="IPR005760">
    <property type="entry name" value="A/G_AdeGlyc_MutY"/>
</dbReference>
<feature type="domain" description="HhH-GPD" evidence="15">
    <location>
        <begin position="35"/>
        <end position="186"/>
    </location>
</feature>
<evidence type="ECO:0000256" key="10">
    <source>
        <dbReference type="ARBA" id="ARBA00022801"/>
    </source>
</evidence>
<evidence type="ECO:0000256" key="14">
    <source>
        <dbReference type="ARBA" id="ARBA00023295"/>
    </source>
</evidence>
<comment type="cofactor">
    <cofactor evidence="2">
        <name>[4Fe-4S] cluster</name>
        <dbReference type="ChEBI" id="CHEBI:49883"/>
    </cofactor>
</comment>
<protein>
    <recommendedName>
        <fullName evidence="6">Adenine DNA glycosylase</fullName>
        <ecNumber evidence="5">3.2.2.31</ecNumber>
    </recommendedName>
</protein>